<feature type="transmembrane region" description="Helical" evidence="1">
    <location>
        <begin position="42"/>
        <end position="64"/>
    </location>
</feature>
<dbReference type="NCBIfam" id="TIGR03919">
    <property type="entry name" value="T7SS_EccB"/>
    <property type="match status" value="1"/>
</dbReference>
<reference evidence="2 3" key="1">
    <citation type="journal article" date="2018" name="Int. J. Syst. Evol. Microbiol.">
        <title>Glycomyces paridis sp. nov., isolated from the medicinal plant Paris polyphylla.</title>
        <authorList>
            <person name="Fang X.M."/>
            <person name="Bai J.L."/>
            <person name="Su J."/>
            <person name="Zhao L.L."/>
            <person name="Liu H.Y."/>
            <person name="Ma B.P."/>
            <person name="Zhang Y.Q."/>
            <person name="Yu L.Y."/>
        </authorList>
    </citation>
    <scope>NUCLEOTIDE SEQUENCE [LARGE SCALE GENOMIC DNA]</scope>
    <source>
        <strain evidence="2 3">CPCC 204357</strain>
    </source>
</reference>
<dbReference type="Proteomes" id="UP000305792">
    <property type="component" value="Unassembled WGS sequence"/>
</dbReference>
<accession>A0A4S8NWP4</accession>
<dbReference type="Gene3D" id="3.30.2390.20">
    <property type="entry name" value="Type VII secretion system EccB, repeat 1 domain"/>
    <property type="match status" value="1"/>
</dbReference>
<dbReference type="EMBL" id="STGX01000024">
    <property type="protein sequence ID" value="THV22050.1"/>
    <property type="molecule type" value="Genomic_DNA"/>
</dbReference>
<name>A0A4S8NWP4_9ACTN</name>
<keyword evidence="1" id="KW-1133">Transmembrane helix</keyword>
<evidence type="ECO:0000256" key="1">
    <source>
        <dbReference type="SAM" id="Phobius"/>
    </source>
</evidence>
<keyword evidence="3" id="KW-1185">Reference proteome</keyword>
<dbReference type="InterPro" id="IPR007795">
    <property type="entry name" value="T7SS_EccB"/>
</dbReference>
<comment type="caution">
    <text evidence="2">The sequence shown here is derived from an EMBL/GenBank/DDBJ whole genome shotgun (WGS) entry which is preliminary data.</text>
</comment>
<sequence length="527" mass="57499">MAQMRSRREQVEAHRFITSRMNQALVLANPDSIERPLRRIGVSIFASVMVMVVIFGGFAVATLFGKGNDAPLFNHIIQVKGSSAIYVYTTADGKEPNEDNEAKLWPVTNFTSALLLLQPYDGDPPVQSLKATSLKDIPRGFMVGIDNVPAQPPTAEELLQDQDWNACSMPREDGSVRTHQLTQLVITDMEEPTFWLGDDKWVLITPAIDVPEGEQEIYYLLWNDRSYLIDDPEVLSALGLTEGQAIAVNENVINTILPGSPLEVDLPEYFTQNSAQGVQAEDGTPVPYGWPLEISGSFYVLLQTEDEGDELSTITETQEALLEAEYGSPLTVSPTALTEFGAQASYGHPNFPKAVLSDTVWEPEGGRPALCTVYDPVDPQDGETEINVALYDTAPDLLVDEARSVEFTKEGEIHSSVDGLTAQTVLPPGRAVLADSRTNSGATVQSNTYLVDSLGFQFGLVDEGETDATQNLLGYKGVDSISVPDTMIQMIPKGADLSPYEARKQLVMDDSKVQRYETEAPAEGEGG</sequence>
<dbReference type="OrthoDB" id="3847604at2"/>
<dbReference type="PANTHER" id="PTHR40765:SF2">
    <property type="entry name" value="ESX-2 SECRETION SYSTEM ATPASE ECCB2"/>
    <property type="match status" value="1"/>
</dbReference>
<organism evidence="2 3">
    <name type="scientific">Glycomyces paridis</name>
    <dbReference type="NCBI Taxonomy" id="2126555"/>
    <lineage>
        <taxon>Bacteria</taxon>
        <taxon>Bacillati</taxon>
        <taxon>Actinomycetota</taxon>
        <taxon>Actinomycetes</taxon>
        <taxon>Glycomycetales</taxon>
        <taxon>Glycomycetaceae</taxon>
        <taxon>Glycomyces</taxon>
    </lineage>
</organism>
<gene>
    <name evidence="2" type="primary">eccB</name>
    <name evidence="2" type="ORF">E9998_23810</name>
</gene>
<evidence type="ECO:0000313" key="2">
    <source>
        <dbReference type="EMBL" id="THV22050.1"/>
    </source>
</evidence>
<dbReference type="Pfam" id="PF05108">
    <property type="entry name" value="T7SS_ESX1_EccB"/>
    <property type="match status" value="1"/>
</dbReference>
<dbReference type="PANTHER" id="PTHR40765">
    <property type="entry name" value="ESX-2 SECRETION SYSTEM ATPASE ECCB2"/>
    <property type="match status" value="1"/>
</dbReference>
<proteinExistence type="predicted"/>
<keyword evidence="1" id="KW-0812">Transmembrane</keyword>
<dbReference type="AlphaFoldDB" id="A0A4S8NWP4"/>
<dbReference type="InterPro" id="IPR044857">
    <property type="entry name" value="T7SS_EccB_R1"/>
</dbReference>
<dbReference type="RefSeq" id="WP_136532243.1">
    <property type="nucleotide sequence ID" value="NZ_STGX01000024.1"/>
</dbReference>
<dbReference type="GO" id="GO:0005576">
    <property type="term" value="C:extracellular region"/>
    <property type="evidence" value="ECO:0007669"/>
    <property type="project" value="TreeGrafter"/>
</dbReference>
<protein>
    <submittedName>
        <fullName evidence="2">Type VII secretion protein EccB</fullName>
    </submittedName>
</protein>
<keyword evidence="1" id="KW-0472">Membrane</keyword>
<evidence type="ECO:0000313" key="3">
    <source>
        <dbReference type="Proteomes" id="UP000305792"/>
    </source>
</evidence>